<dbReference type="InterPro" id="IPR011008">
    <property type="entry name" value="Dimeric_a/b-barrel"/>
</dbReference>
<name>A0A387FRC0_9HYPH</name>
<evidence type="ECO:0000259" key="1">
    <source>
        <dbReference type="PROSITE" id="PS51725"/>
    </source>
</evidence>
<accession>A0A387FRC0</accession>
<feature type="domain" description="ABM" evidence="1">
    <location>
        <begin position="2"/>
        <end position="95"/>
    </location>
</feature>
<dbReference type="Pfam" id="PF03992">
    <property type="entry name" value="ABM"/>
    <property type="match status" value="1"/>
</dbReference>
<dbReference type="PANTHER" id="PTHR33336:SF3">
    <property type="entry name" value="ABM DOMAIN-CONTAINING PROTEIN"/>
    <property type="match status" value="1"/>
</dbReference>
<proteinExistence type="predicted"/>
<dbReference type="SUPFAM" id="SSF54909">
    <property type="entry name" value="Dimeric alpha+beta barrel"/>
    <property type="match status" value="1"/>
</dbReference>
<dbReference type="GO" id="GO:0004497">
    <property type="term" value="F:monooxygenase activity"/>
    <property type="evidence" value="ECO:0007669"/>
    <property type="project" value="UniProtKB-KW"/>
</dbReference>
<dbReference type="InterPro" id="IPR007138">
    <property type="entry name" value="ABM_dom"/>
</dbReference>
<organism evidence="2 3">
    <name type="scientific">Rhizobium jaguaris</name>
    <dbReference type="NCBI Taxonomy" id="1312183"/>
    <lineage>
        <taxon>Bacteria</taxon>
        <taxon>Pseudomonadati</taxon>
        <taxon>Pseudomonadota</taxon>
        <taxon>Alphaproteobacteria</taxon>
        <taxon>Hyphomicrobiales</taxon>
        <taxon>Rhizobiaceae</taxon>
        <taxon>Rhizobium/Agrobacterium group</taxon>
        <taxon>Rhizobium</taxon>
    </lineage>
</organism>
<protein>
    <submittedName>
        <fullName evidence="2">Antibiotic biosynthesis monooxygenase</fullName>
    </submittedName>
</protein>
<gene>
    <name evidence="2" type="ORF">CCGE525_14915</name>
</gene>
<dbReference type="Gene3D" id="3.30.70.100">
    <property type="match status" value="1"/>
</dbReference>
<keyword evidence="2" id="KW-0503">Monooxygenase</keyword>
<keyword evidence="2" id="KW-0560">Oxidoreductase</keyword>
<dbReference type="KEGG" id="rjg:CCGE525_14915"/>
<dbReference type="PROSITE" id="PS51725">
    <property type="entry name" value="ABM"/>
    <property type="match status" value="1"/>
</dbReference>
<keyword evidence="3" id="KW-1185">Reference proteome</keyword>
<dbReference type="EMBL" id="CP032694">
    <property type="protein sequence ID" value="AYG59955.1"/>
    <property type="molecule type" value="Genomic_DNA"/>
</dbReference>
<dbReference type="InterPro" id="IPR050744">
    <property type="entry name" value="AI-2_Isomerase_LsrG"/>
</dbReference>
<evidence type="ECO:0000313" key="3">
    <source>
        <dbReference type="Proteomes" id="UP000282195"/>
    </source>
</evidence>
<sequence>MIHVVATLAANPGKRDFILEEFKKMRPATLREDGCIQYEPVVDADGGDKIGPDRFLVIEKWEAPEKLDAHMKSAHLNAFLATVKPALARITVNVLTAA</sequence>
<dbReference type="OrthoDB" id="287932at2"/>
<dbReference type="PANTHER" id="PTHR33336">
    <property type="entry name" value="QUINOL MONOOXYGENASE YGIN-RELATED"/>
    <property type="match status" value="1"/>
</dbReference>
<dbReference type="AlphaFoldDB" id="A0A387FRC0"/>
<evidence type="ECO:0000313" key="2">
    <source>
        <dbReference type="EMBL" id="AYG59955.1"/>
    </source>
</evidence>
<dbReference type="RefSeq" id="WP_120704951.1">
    <property type="nucleotide sequence ID" value="NZ_CP032694.1"/>
</dbReference>
<dbReference type="GO" id="GO:0005829">
    <property type="term" value="C:cytosol"/>
    <property type="evidence" value="ECO:0007669"/>
    <property type="project" value="TreeGrafter"/>
</dbReference>
<dbReference type="Proteomes" id="UP000282195">
    <property type="component" value="Chromosome"/>
</dbReference>
<reference evidence="2 3" key="1">
    <citation type="submission" date="2018-10" db="EMBL/GenBank/DDBJ databases">
        <title>Rhizobium etli, R. leguminosarum and a new Rhizobium genospecies from Phaseolus dumosus.</title>
        <authorList>
            <person name="Ramirez-Puebla S.T."/>
            <person name="Rogel-Hernandez M.A."/>
            <person name="Guerrero G."/>
            <person name="Ormeno-Orrillo E."/>
            <person name="Martinez-Romero J.C."/>
            <person name="Negrete-Yankelevich S."/>
            <person name="Martinez-Romero E."/>
        </authorList>
    </citation>
    <scope>NUCLEOTIDE SEQUENCE [LARGE SCALE GENOMIC DNA]</scope>
    <source>
        <strain evidence="2 3">CCGE525</strain>
    </source>
</reference>